<dbReference type="EMBL" id="VCGU01000459">
    <property type="protein sequence ID" value="TRY61974.1"/>
    <property type="molecule type" value="Genomic_DNA"/>
</dbReference>
<comment type="caution">
    <text evidence="2">The sequence shown here is derived from an EMBL/GenBank/DDBJ whole genome shotgun (WGS) entry which is preliminary data.</text>
</comment>
<evidence type="ECO:0000259" key="1">
    <source>
        <dbReference type="Pfam" id="PF18701"/>
    </source>
</evidence>
<organism evidence="2 3">
    <name type="scientific">Tigriopus californicus</name>
    <name type="common">Marine copepod</name>
    <dbReference type="NCBI Taxonomy" id="6832"/>
    <lineage>
        <taxon>Eukaryota</taxon>
        <taxon>Metazoa</taxon>
        <taxon>Ecdysozoa</taxon>
        <taxon>Arthropoda</taxon>
        <taxon>Crustacea</taxon>
        <taxon>Multicrustacea</taxon>
        <taxon>Hexanauplia</taxon>
        <taxon>Copepoda</taxon>
        <taxon>Harpacticoida</taxon>
        <taxon>Harpacticidae</taxon>
        <taxon>Tigriopus</taxon>
    </lineage>
</organism>
<feature type="domain" description="DUF5641" evidence="1">
    <location>
        <begin position="41"/>
        <end position="104"/>
    </location>
</feature>
<proteinExistence type="predicted"/>
<sequence>MNESTHPGDGRALTPNHFFLLGSNSSVPPGDYARLDTGDHFRSGQGVVDMVWKRWTTQYLPNLLSRRKWTSLKDNLQVGDPVLVVGSPEPHNCWKMGVVETTHP</sequence>
<protein>
    <recommendedName>
        <fullName evidence="1">DUF5641 domain-containing protein</fullName>
    </recommendedName>
</protein>
<accession>A0A553N947</accession>
<evidence type="ECO:0000313" key="3">
    <source>
        <dbReference type="Proteomes" id="UP000318571"/>
    </source>
</evidence>
<dbReference type="STRING" id="6832.A0A553N947"/>
<dbReference type="Proteomes" id="UP000318571">
    <property type="component" value="Chromosome 8"/>
</dbReference>
<gene>
    <name evidence="2" type="ORF">TCAL_13667</name>
</gene>
<dbReference type="AlphaFoldDB" id="A0A553N947"/>
<keyword evidence="3" id="KW-1185">Reference proteome</keyword>
<dbReference type="InterPro" id="IPR040676">
    <property type="entry name" value="DUF5641"/>
</dbReference>
<name>A0A553N947_TIGCA</name>
<dbReference type="PANTHER" id="PTHR47331">
    <property type="entry name" value="PHD-TYPE DOMAIN-CONTAINING PROTEIN"/>
    <property type="match status" value="1"/>
</dbReference>
<reference evidence="2 3" key="1">
    <citation type="journal article" date="2018" name="Nat. Ecol. Evol.">
        <title>Genomic signatures of mitonuclear coevolution across populations of Tigriopus californicus.</title>
        <authorList>
            <person name="Barreto F.S."/>
            <person name="Watson E.T."/>
            <person name="Lima T.G."/>
            <person name="Willett C.S."/>
            <person name="Edmands S."/>
            <person name="Li W."/>
            <person name="Burton R.S."/>
        </authorList>
    </citation>
    <scope>NUCLEOTIDE SEQUENCE [LARGE SCALE GENOMIC DNA]</scope>
    <source>
        <strain evidence="2 3">San Diego</strain>
    </source>
</reference>
<dbReference type="PANTHER" id="PTHR47331:SF3">
    <property type="match status" value="1"/>
</dbReference>
<evidence type="ECO:0000313" key="2">
    <source>
        <dbReference type="EMBL" id="TRY61974.1"/>
    </source>
</evidence>
<dbReference type="Pfam" id="PF18701">
    <property type="entry name" value="DUF5641"/>
    <property type="match status" value="1"/>
</dbReference>